<sequence>MSFAVRQNHQFASLLPTADELKMASRQCKHDVDSFCFICGEFIKLHMLHSHLDEFKDNVGAYSEEQGERFHQDVMGSEWRYQGQYNENMMRHVKPLVTVVRGPNPYWTGVVDLKTGGKGAGELLESRRSPPTTARLEPQRNYECVAGRFKLITLLVIRSQKLETALLTFDCNSPDKNATCEAETYITDALRTFVQIETVIGNEIEIANGIKSTIKSRDWEDSKSRTESRSKSSVGLKLKSKAVISIGTRSGSKIRIETGTRFESEIEIQIYLNRDRAGNQKRESKV</sequence>
<gene>
    <name evidence="1" type="ORF">EVAR_99336_1</name>
</gene>
<organism evidence="1 2">
    <name type="scientific">Eumeta variegata</name>
    <name type="common">Bagworm moth</name>
    <name type="synonym">Eumeta japonica</name>
    <dbReference type="NCBI Taxonomy" id="151549"/>
    <lineage>
        <taxon>Eukaryota</taxon>
        <taxon>Metazoa</taxon>
        <taxon>Ecdysozoa</taxon>
        <taxon>Arthropoda</taxon>
        <taxon>Hexapoda</taxon>
        <taxon>Insecta</taxon>
        <taxon>Pterygota</taxon>
        <taxon>Neoptera</taxon>
        <taxon>Endopterygota</taxon>
        <taxon>Lepidoptera</taxon>
        <taxon>Glossata</taxon>
        <taxon>Ditrysia</taxon>
        <taxon>Tineoidea</taxon>
        <taxon>Psychidae</taxon>
        <taxon>Oiketicinae</taxon>
        <taxon>Eumeta</taxon>
    </lineage>
</organism>
<evidence type="ECO:0000313" key="1">
    <source>
        <dbReference type="EMBL" id="GBP86675.1"/>
    </source>
</evidence>
<evidence type="ECO:0000313" key="2">
    <source>
        <dbReference type="Proteomes" id="UP000299102"/>
    </source>
</evidence>
<dbReference type="PANTHER" id="PTHR46114">
    <property type="entry name" value="APPLE DOMAIN-CONTAINING PROTEIN"/>
    <property type="match status" value="1"/>
</dbReference>
<dbReference type="OrthoDB" id="197419at2759"/>
<comment type="caution">
    <text evidence="1">The sequence shown here is derived from an EMBL/GenBank/DDBJ whole genome shotgun (WGS) entry which is preliminary data.</text>
</comment>
<name>A0A4C1ZJH8_EUMVA</name>
<dbReference type="AlphaFoldDB" id="A0A4C1ZJH8"/>
<dbReference type="PANTHER" id="PTHR46114:SF1">
    <property type="entry name" value="ZAD DOMAIN-CONTAINING PROTEIN"/>
    <property type="match status" value="1"/>
</dbReference>
<dbReference type="Proteomes" id="UP000299102">
    <property type="component" value="Unassembled WGS sequence"/>
</dbReference>
<dbReference type="EMBL" id="BGZK01001808">
    <property type="protein sequence ID" value="GBP86675.1"/>
    <property type="molecule type" value="Genomic_DNA"/>
</dbReference>
<reference evidence="1 2" key="1">
    <citation type="journal article" date="2019" name="Commun. Biol.">
        <title>The bagworm genome reveals a unique fibroin gene that provides high tensile strength.</title>
        <authorList>
            <person name="Kono N."/>
            <person name="Nakamura H."/>
            <person name="Ohtoshi R."/>
            <person name="Tomita M."/>
            <person name="Numata K."/>
            <person name="Arakawa K."/>
        </authorList>
    </citation>
    <scope>NUCLEOTIDE SEQUENCE [LARGE SCALE GENOMIC DNA]</scope>
</reference>
<proteinExistence type="predicted"/>
<accession>A0A4C1ZJH8</accession>
<keyword evidence="2" id="KW-1185">Reference proteome</keyword>
<protein>
    <submittedName>
        <fullName evidence="1">Uncharacterized protein</fullName>
    </submittedName>
</protein>